<protein>
    <submittedName>
        <fullName evidence="1">Uncharacterized protein</fullName>
    </submittedName>
</protein>
<proteinExistence type="predicted"/>
<reference evidence="1" key="1">
    <citation type="submission" date="2020-02" db="EMBL/GenBank/DDBJ databases">
        <authorList>
            <person name="Meier V. D."/>
        </authorList>
    </citation>
    <scope>NUCLEOTIDE SEQUENCE</scope>
    <source>
        <strain evidence="1">AVDCRST_MAG19</strain>
    </source>
</reference>
<organism evidence="1">
    <name type="scientific">uncultured Thermomicrobiales bacterium</name>
    <dbReference type="NCBI Taxonomy" id="1645740"/>
    <lineage>
        <taxon>Bacteria</taxon>
        <taxon>Pseudomonadati</taxon>
        <taxon>Thermomicrobiota</taxon>
        <taxon>Thermomicrobia</taxon>
        <taxon>Thermomicrobiales</taxon>
        <taxon>environmental samples</taxon>
    </lineage>
</organism>
<name>A0A6J4VEZ2_9BACT</name>
<gene>
    <name evidence="1" type="ORF">AVDCRST_MAG19-3278</name>
</gene>
<dbReference type="EMBL" id="CADCWL010000177">
    <property type="protein sequence ID" value="CAA9575347.1"/>
    <property type="molecule type" value="Genomic_DNA"/>
</dbReference>
<accession>A0A6J4VEZ2</accession>
<dbReference type="AlphaFoldDB" id="A0A6J4VEZ2"/>
<evidence type="ECO:0000313" key="1">
    <source>
        <dbReference type="EMBL" id="CAA9575347.1"/>
    </source>
</evidence>
<sequence>MGTTRDWLGLALGLTILGIGGTRVTVAASAQDEPLAFDLVVPERPSPS</sequence>